<proteinExistence type="predicted"/>
<feature type="non-terminal residue" evidence="2">
    <location>
        <position position="296"/>
    </location>
</feature>
<feature type="region of interest" description="Disordered" evidence="1">
    <location>
        <begin position="270"/>
        <end position="296"/>
    </location>
</feature>
<organism evidence="2 3">
    <name type="scientific">Astrephomene gubernaculifera</name>
    <dbReference type="NCBI Taxonomy" id="47775"/>
    <lineage>
        <taxon>Eukaryota</taxon>
        <taxon>Viridiplantae</taxon>
        <taxon>Chlorophyta</taxon>
        <taxon>core chlorophytes</taxon>
        <taxon>Chlorophyceae</taxon>
        <taxon>CS clade</taxon>
        <taxon>Chlamydomonadales</taxon>
        <taxon>Astrephomenaceae</taxon>
        <taxon>Astrephomene</taxon>
    </lineage>
</organism>
<dbReference type="Proteomes" id="UP001054857">
    <property type="component" value="Unassembled WGS sequence"/>
</dbReference>
<accession>A0AAD3E048</accession>
<evidence type="ECO:0008006" key="4">
    <source>
        <dbReference type="Google" id="ProtNLM"/>
    </source>
</evidence>
<dbReference type="CDD" id="cd00038">
    <property type="entry name" value="CAP_ED"/>
    <property type="match status" value="1"/>
</dbReference>
<protein>
    <recommendedName>
        <fullName evidence="4">Cyclic nucleotide-binding domain-containing protein</fullName>
    </recommendedName>
</protein>
<dbReference type="AlphaFoldDB" id="A0AAD3E048"/>
<dbReference type="InterPro" id="IPR000595">
    <property type="entry name" value="cNMP-bd_dom"/>
</dbReference>
<comment type="caution">
    <text evidence="2">The sequence shown here is derived from an EMBL/GenBank/DDBJ whole genome shotgun (WGS) entry which is preliminary data.</text>
</comment>
<dbReference type="Gene3D" id="2.60.120.10">
    <property type="entry name" value="Jelly Rolls"/>
    <property type="match status" value="1"/>
</dbReference>
<dbReference type="SUPFAM" id="SSF51206">
    <property type="entry name" value="cAMP-binding domain-like"/>
    <property type="match status" value="1"/>
</dbReference>
<keyword evidence="3" id="KW-1185">Reference proteome</keyword>
<evidence type="ECO:0000313" key="3">
    <source>
        <dbReference type="Proteomes" id="UP001054857"/>
    </source>
</evidence>
<dbReference type="EMBL" id="BMAR01000033">
    <property type="protein sequence ID" value="GFR49823.1"/>
    <property type="molecule type" value="Genomic_DNA"/>
</dbReference>
<dbReference type="InterPro" id="IPR018490">
    <property type="entry name" value="cNMP-bd_dom_sf"/>
</dbReference>
<evidence type="ECO:0000256" key="1">
    <source>
        <dbReference type="SAM" id="MobiDB-lite"/>
    </source>
</evidence>
<gene>
    <name evidence="2" type="ORF">Agub_g11763</name>
</gene>
<sequence>MHLSLTVSPLSLSPPLPYQNTHAHTYTRTHTHAQVVRHCVQSLLSRCPPFKGLAPEVLELIAAHCIPSEYPTGHDVFRFGDDAEEGGLWLLEEGVVLAHRNQEPEEAPAGPSGAGVPCLLGEGSLLAGVIPACSRRMWTLRTSRPCRAWQLRGPSLRLVQRLYPHVTGAMLEFVRERVMAWLGGAAEQEHDGWCEVVQLLKRSFIMGPLRERIQDCYMALQLVDQVEGSLVRVLGAWLDMSVERELVMEEDAVDERTSAFNVADAMAQAQAHNRTRMTSEQHQRQLHTPAATPERA</sequence>
<reference evidence="2 3" key="1">
    <citation type="journal article" date="2021" name="Sci. Rep.">
        <title>Genome sequencing of the multicellular alga Astrephomene provides insights into convergent evolution of germ-soma differentiation.</title>
        <authorList>
            <person name="Yamashita S."/>
            <person name="Yamamoto K."/>
            <person name="Matsuzaki R."/>
            <person name="Suzuki S."/>
            <person name="Yamaguchi H."/>
            <person name="Hirooka S."/>
            <person name="Minakuchi Y."/>
            <person name="Miyagishima S."/>
            <person name="Kawachi M."/>
            <person name="Toyoda A."/>
            <person name="Nozaki H."/>
        </authorList>
    </citation>
    <scope>NUCLEOTIDE SEQUENCE [LARGE SCALE GENOMIC DNA]</scope>
    <source>
        <strain evidence="2 3">NIES-4017</strain>
    </source>
</reference>
<dbReference type="InterPro" id="IPR014710">
    <property type="entry name" value="RmlC-like_jellyroll"/>
</dbReference>
<evidence type="ECO:0000313" key="2">
    <source>
        <dbReference type="EMBL" id="GFR49823.1"/>
    </source>
</evidence>
<name>A0AAD3E048_9CHLO</name>